<dbReference type="CDD" id="cd00200">
    <property type="entry name" value="WD40"/>
    <property type="match status" value="1"/>
</dbReference>
<dbReference type="InterPro" id="IPR036322">
    <property type="entry name" value="WD40_repeat_dom_sf"/>
</dbReference>
<dbReference type="PROSITE" id="PS50294">
    <property type="entry name" value="WD_REPEATS_REGION"/>
    <property type="match status" value="3"/>
</dbReference>
<keyword evidence="2" id="KW-0677">Repeat</keyword>
<reference evidence="4" key="1">
    <citation type="submission" date="2018-10" db="EMBL/GenBank/DDBJ databases">
        <title>Transcriptome assembly of Aceria tosichella (Wheat curl mite) Type 2.</title>
        <authorList>
            <person name="Scully E.D."/>
            <person name="Geib S.M."/>
            <person name="Palmer N.A."/>
            <person name="Gupta A.K."/>
            <person name="Sarath G."/>
            <person name="Tatineni S."/>
        </authorList>
    </citation>
    <scope>NUCLEOTIDE SEQUENCE</scope>
    <source>
        <strain evidence="4">LincolnNE</strain>
    </source>
</reference>
<dbReference type="SMART" id="SM00320">
    <property type="entry name" value="WD40"/>
    <property type="match status" value="7"/>
</dbReference>
<evidence type="ECO:0000256" key="3">
    <source>
        <dbReference type="PROSITE-ProRule" id="PRU00221"/>
    </source>
</evidence>
<gene>
    <name evidence="4" type="primary">wdr61</name>
    <name evidence="4" type="ORF">g.20463</name>
</gene>
<evidence type="ECO:0000256" key="2">
    <source>
        <dbReference type="ARBA" id="ARBA00022737"/>
    </source>
</evidence>
<feature type="repeat" description="WD" evidence="3">
    <location>
        <begin position="11"/>
        <end position="45"/>
    </location>
</feature>
<evidence type="ECO:0000313" key="4">
    <source>
        <dbReference type="EMBL" id="MDE45245.1"/>
    </source>
</evidence>
<feature type="repeat" description="WD" evidence="3">
    <location>
        <begin position="272"/>
        <end position="307"/>
    </location>
</feature>
<dbReference type="Gene3D" id="2.130.10.10">
    <property type="entry name" value="YVTN repeat-like/Quinoprotein amine dehydrogenase"/>
    <property type="match status" value="1"/>
</dbReference>
<name>A0A6G1S419_9ACAR</name>
<dbReference type="PANTHER" id="PTHR44090">
    <property type="entry name" value="WD REPEAT-CONTAINING PROTEIN 61"/>
    <property type="match status" value="1"/>
</dbReference>
<dbReference type="GO" id="GO:0016593">
    <property type="term" value="C:Cdc73/Paf1 complex"/>
    <property type="evidence" value="ECO:0007669"/>
    <property type="project" value="TreeGrafter"/>
</dbReference>
<dbReference type="PRINTS" id="PR00320">
    <property type="entry name" value="GPROTEINBRPT"/>
</dbReference>
<dbReference type="InterPro" id="IPR051510">
    <property type="entry name" value="SKI8"/>
</dbReference>
<dbReference type="AlphaFoldDB" id="A0A6G1S419"/>
<dbReference type="InterPro" id="IPR001680">
    <property type="entry name" value="WD40_rpt"/>
</dbReference>
<feature type="repeat" description="WD" evidence="3">
    <location>
        <begin position="230"/>
        <end position="271"/>
    </location>
</feature>
<dbReference type="InterPro" id="IPR015943">
    <property type="entry name" value="WD40/YVTN_repeat-like_dom_sf"/>
</dbReference>
<proteinExistence type="predicted"/>
<dbReference type="InterPro" id="IPR020472">
    <property type="entry name" value="WD40_PAC1"/>
</dbReference>
<organism evidence="4">
    <name type="scientific">Aceria tosichella</name>
    <name type="common">wheat curl mite</name>
    <dbReference type="NCBI Taxonomy" id="561515"/>
    <lineage>
        <taxon>Eukaryota</taxon>
        <taxon>Metazoa</taxon>
        <taxon>Ecdysozoa</taxon>
        <taxon>Arthropoda</taxon>
        <taxon>Chelicerata</taxon>
        <taxon>Arachnida</taxon>
        <taxon>Acari</taxon>
        <taxon>Acariformes</taxon>
        <taxon>Trombidiformes</taxon>
        <taxon>Prostigmata</taxon>
        <taxon>Eupodina</taxon>
        <taxon>Eriophyoidea</taxon>
        <taxon>Eriophyidae</taxon>
        <taxon>Eriophyinae</taxon>
        <taxon>Aceriini</taxon>
        <taxon>Aceria</taxon>
    </lineage>
</organism>
<dbReference type="InterPro" id="IPR019775">
    <property type="entry name" value="WD40_repeat_CS"/>
</dbReference>
<dbReference type="EMBL" id="GGYP01000474">
    <property type="protein sequence ID" value="MDE45245.1"/>
    <property type="molecule type" value="Transcribed_RNA"/>
</dbReference>
<accession>A0A6G1S419</accession>
<dbReference type="SUPFAM" id="SSF50978">
    <property type="entry name" value="WD40 repeat-like"/>
    <property type="match status" value="1"/>
</dbReference>
<evidence type="ECO:0000256" key="1">
    <source>
        <dbReference type="ARBA" id="ARBA00022574"/>
    </source>
</evidence>
<protein>
    <submittedName>
        <fullName evidence="4">WD repeat-containing protein 61</fullName>
    </submittedName>
</protein>
<feature type="repeat" description="WD" evidence="3">
    <location>
        <begin position="188"/>
        <end position="229"/>
    </location>
</feature>
<dbReference type="PANTHER" id="PTHR44090:SF1">
    <property type="entry name" value="SUPERKILLER COMPLEX PROTEIN 8"/>
    <property type="match status" value="1"/>
</dbReference>
<dbReference type="Pfam" id="PF00400">
    <property type="entry name" value="WD40"/>
    <property type="match status" value="6"/>
</dbReference>
<keyword evidence="1 3" id="KW-0853">WD repeat</keyword>
<sequence>MGCYSVLKQHEHAHDDAIWTVSWVSPTSIITGSLDTTAKVWNLQTQVGDLKLAEDRVFDGFALGVISTDVAPRSSVVAIAAMDSKIRLLDLAQPAESCELKIIDASPVDSWKIKFSADGKQIATGSISGKINLYSTNPGSDTTRTQLDAGKFAYSVDFSPDGRLLAAGNVAGIVSVFDLETQKLLTNIDGHALPVRSIAFSPDSNLLISGCDDTQIKIHDPRRAESIKTLSGHASWILDLNFAPNGSHFASGSSDKSVKIWDMTSFECIQTFGHHANQVTGVRYDPNGSRLASVSDDSSIVIYEHIK</sequence>
<dbReference type="PROSITE" id="PS00678">
    <property type="entry name" value="WD_REPEATS_1"/>
    <property type="match status" value="1"/>
</dbReference>
<dbReference type="PROSITE" id="PS50082">
    <property type="entry name" value="WD_REPEATS_2"/>
    <property type="match status" value="4"/>
</dbReference>